<evidence type="ECO:0000256" key="8">
    <source>
        <dbReference type="SAM" id="Phobius"/>
    </source>
</evidence>
<proteinExistence type="inferred from homology"/>
<dbReference type="RefSeq" id="WP_200967308.1">
    <property type="nucleotide sequence ID" value="NZ_BMAQ01000033.1"/>
</dbReference>
<sequence>MIWYKHVLWFVVFFLFLLESSLIPWLVPSAAVELNLTFAAQFAFVLILYIAIYLNRHMALAMALVFGFMHDLIFYGHVLGAYTFGMSLVTYVISMLLRDSHVSWYVGIGSIGLGLLSFDFLVYGLYRLFQITSVTPWWHFVHAALPSLLLNLCFTSALYYPVIRIFARIERYVAPDESDAYPTGNP</sequence>
<reference evidence="9" key="1">
    <citation type="submission" date="2020-08" db="EMBL/GenBank/DDBJ databases">
        <authorList>
            <person name="Uke A."/>
            <person name="Chhe C."/>
            <person name="Baramee S."/>
            <person name="Kosugi A."/>
        </authorList>
    </citation>
    <scope>NUCLEOTIDE SEQUENCE</scope>
    <source>
        <strain evidence="9">DA-C8</strain>
    </source>
</reference>
<comment type="subcellular location">
    <subcellularLocation>
        <location evidence="1">Cell membrane</location>
        <topology evidence="1">Multi-pass membrane protein</topology>
    </subcellularLocation>
</comment>
<feature type="transmembrane region" description="Helical" evidence="8">
    <location>
        <begin position="138"/>
        <end position="162"/>
    </location>
</feature>
<dbReference type="GO" id="GO:0005886">
    <property type="term" value="C:plasma membrane"/>
    <property type="evidence" value="ECO:0007669"/>
    <property type="project" value="UniProtKB-SubCell"/>
</dbReference>
<feature type="transmembrane region" description="Helical" evidence="8">
    <location>
        <begin position="74"/>
        <end position="97"/>
    </location>
</feature>
<dbReference type="EMBL" id="BMAQ01000033">
    <property type="protein sequence ID" value="GFR39103.1"/>
    <property type="molecule type" value="Genomic_DNA"/>
</dbReference>
<keyword evidence="10" id="KW-1185">Reference proteome</keyword>
<evidence type="ECO:0000256" key="7">
    <source>
        <dbReference type="ARBA" id="ARBA00023136"/>
    </source>
</evidence>
<evidence type="ECO:0000313" key="10">
    <source>
        <dbReference type="Proteomes" id="UP000654993"/>
    </source>
</evidence>
<name>A0A916QGN4_9BACL</name>
<gene>
    <name evidence="9" type="ORF">PRECH8_23990</name>
</gene>
<feature type="transmembrane region" description="Helical" evidence="8">
    <location>
        <begin position="6"/>
        <end position="27"/>
    </location>
</feature>
<reference evidence="9" key="2">
    <citation type="journal article" date="2021" name="Data Brief">
        <title>Draft genome sequence data of the facultative, thermophilic, xylanolytic bacterium Paenibacillus sp. strain DA-C8.</title>
        <authorList>
            <person name="Chhe C."/>
            <person name="Uke A."/>
            <person name="Baramee S."/>
            <person name="Ungkulpasvich U."/>
            <person name="Tachaapaikoon C."/>
            <person name="Pason P."/>
            <person name="Waeonukul R."/>
            <person name="Ratanakhanokchai K."/>
            <person name="Kosugi A."/>
        </authorList>
    </citation>
    <scope>NUCLEOTIDE SEQUENCE</scope>
    <source>
        <strain evidence="9">DA-C8</strain>
    </source>
</reference>
<protein>
    <recommendedName>
        <fullName evidence="11">Rod shape-determining protein MreD</fullName>
    </recommendedName>
</protein>
<evidence type="ECO:0000256" key="2">
    <source>
        <dbReference type="ARBA" id="ARBA00007776"/>
    </source>
</evidence>
<accession>A0A916QGN4</accession>
<keyword evidence="4 8" id="KW-0812">Transmembrane</keyword>
<feature type="transmembrane region" description="Helical" evidence="8">
    <location>
        <begin position="34"/>
        <end position="54"/>
    </location>
</feature>
<keyword evidence="7 8" id="KW-0472">Membrane</keyword>
<dbReference type="AlphaFoldDB" id="A0A916QGN4"/>
<keyword evidence="6 8" id="KW-1133">Transmembrane helix</keyword>
<comment type="caution">
    <text evidence="9">The sequence shown here is derived from an EMBL/GenBank/DDBJ whole genome shotgun (WGS) entry which is preliminary data.</text>
</comment>
<feature type="transmembrane region" description="Helical" evidence="8">
    <location>
        <begin position="104"/>
        <end position="126"/>
    </location>
</feature>
<evidence type="ECO:0000313" key="9">
    <source>
        <dbReference type="EMBL" id="GFR39103.1"/>
    </source>
</evidence>
<evidence type="ECO:0000256" key="3">
    <source>
        <dbReference type="ARBA" id="ARBA00022475"/>
    </source>
</evidence>
<evidence type="ECO:0000256" key="1">
    <source>
        <dbReference type="ARBA" id="ARBA00004651"/>
    </source>
</evidence>
<evidence type="ECO:0000256" key="4">
    <source>
        <dbReference type="ARBA" id="ARBA00022692"/>
    </source>
</evidence>
<keyword evidence="5" id="KW-0133">Cell shape</keyword>
<evidence type="ECO:0008006" key="11">
    <source>
        <dbReference type="Google" id="ProtNLM"/>
    </source>
</evidence>
<organism evidence="9 10">
    <name type="scientific">Insulibacter thermoxylanivorax</name>
    <dbReference type="NCBI Taxonomy" id="2749268"/>
    <lineage>
        <taxon>Bacteria</taxon>
        <taxon>Bacillati</taxon>
        <taxon>Bacillota</taxon>
        <taxon>Bacilli</taxon>
        <taxon>Bacillales</taxon>
        <taxon>Paenibacillaceae</taxon>
        <taxon>Insulibacter</taxon>
    </lineage>
</organism>
<comment type="similarity">
    <text evidence="2">Belongs to the MreD family.</text>
</comment>
<dbReference type="Pfam" id="PF04093">
    <property type="entry name" value="MreD"/>
    <property type="match status" value="1"/>
</dbReference>
<evidence type="ECO:0000256" key="6">
    <source>
        <dbReference type="ARBA" id="ARBA00022989"/>
    </source>
</evidence>
<dbReference type="Proteomes" id="UP000654993">
    <property type="component" value="Unassembled WGS sequence"/>
</dbReference>
<evidence type="ECO:0000256" key="5">
    <source>
        <dbReference type="ARBA" id="ARBA00022960"/>
    </source>
</evidence>
<dbReference type="GO" id="GO:0008360">
    <property type="term" value="P:regulation of cell shape"/>
    <property type="evidence" value="ECO:0007669"/>
    <property type="project" value="UniProtKB-KW"/>
</dbReference>
<dbReference type="InterPro" id="IPR007227">
    <property type="entry name" value="Cell_shape_determining_MreD"/>
</dbReference>
<keyword evidence="3" id="KW-1003">Cell membrane</keyword>